<evidence type="ECO:0008006" key="4">
    <source>
        <dbReference type="Google" id="ProtNLM"/>
    </source>
</evidence>
<evidence type="ECO:0000256" key="1">
    <source>
        <dbReference type="SAM" id="SignalP"/>
    </source>
</evidence>
<proteinExistence type="predicted"/>
<protein>
    <recommendedName>
        <fullName evidence="4">DUF11 domain-containing protein</fullName>
    </recommendedName>
</protein>
<gene>
    <name evidence="2" type="ORF">GCM10009096_23810</name>
</gene>
<keyword evidence="1" id="KW-0732">Signal</keyword>
<dbReference type="Proteomes" id="UP001500713">
    <property type="component" value="Unassembled WGS sequence"/>
</dbReference>
<name>A0ABN1ANZ1_9SPHN</name>
<reference evidence="2 3" key="1">
    <citation type="journal article" date="2019" name="Int. J. Syst. Evol. Microbiol.">
        <title>The Global Catalogue of Microorganisms (GCM) 10K type strain sequencing project: providing services to taxonomists for standard genome sequencing and annotation.</title>
        <authorList>
            <consortium name="The Broad Institute Genomics Platform"/>
            <consortium name="The Broad Institute Genome Sequencing Center for Infectious Disease"/>
            <person name="Wu L."/>
            <person name="Ma J."/>
        </authorList>
    </citation>
    <scope>NUCLEOTIDE SEQUENCE [LARGE SCALE GENOMIC DNA]</scope>
    <source>
        <strain evidence="2 3">JCM 14162</strain>
    </source>
</reference>
<sequence>MIMKINLLKRLAIVAALVIPGMAPSAAMAANNVALSSDVFVERTVKKPNGTTAVTLEAPKTVIPGDNLVFVVKYKNVGTTPATDFSVTNPLPKAVAFNGTSDGTEIVSVDGGKNWGPLSALKYTRENGEVRPALMSDVTHIKWKFNRALSVGSEGKLVFRGTVK</sequence>
<dbReference type="SUPFAM" id="SSF50939">
    <property type="entry name" value="Sialidases"/>
    <property type="match status" value="1"/>
</dbReference>
<dbReference type="NCBIfam" id="TIGR01451">
    <property type="entry name" value="B_ant_repeat"/>
    <property type="match status" value="1"/>
</dbReference>
<accession>A0ABN1ANZ1</accession>
<comment type="caution">
    <text evidence="2">The sequence shown here is derived from an EMBL/GenBank/DDBJ whole genome shotgun (WGS) entry which is preliminary data.</text>
</comment>
<keyword evidence="3" id="KW-1185">Reference proteome</keyword>
<feature type="signal peptide" evidence="1">
    <location>
        <begin position="1"/>
        <end position="29"/>
    </location>
</feature>
<dbReference type="EMBL" id="BAAAEM010000003">
    <property type="protein sequence ID" value="GAA0480942.1"/>
    <property type="molecule type" value="Genomic_DNA"/>
</dbReference>
<dbReference type="Gene3D" id="2.60.40.10">
    <property type="entry name" value="Immunoglobulins"/>
    <property type="match status" value="1"/>
</dbReference>
<evidence type="ECO:0000313" key="2">
    <source>
        <dbReference type="EMBL" id="GAA0480942.1"/>
    </source>
</evidence>
<dbReference type="InterPro" id="IPR013783">
    <property type="entry name" value="Ig-like_fold"/>
</dbReference>
<feature type="chain" id="PRO_5045632778" description="DUF11 domain-containing protein" evidence="1">
    <location>
        <begin position="30"/>
        <end position="164"/>
    </location>
</feature>
<dbReference type="InterPro" id="IPR047589">
    <property type="entry name" value="DUF11_rpt"/>
</dbReference>
<evidence type="ECO:0000313" key="3">
    <source>
        <dbReference type="Proteomes" id="UP001500713"/>
    </source>
</evidence>
<organism evidence="2 3">
    <name type="scientific">Parasphingorhabdus litoris</name>
    <dbReference type="NCBI Taxonomy" id="394733"/>
    <lineage>
        <taxon>Bacteria</taxon>
        <taxon>Pseudomonadati</taxon>
        <taxon>Pseudomonadota</taxon>
        <taxon>Alphaproteobacteria</taxon>
        <taxon>Sphingomonadales</taxon>
        <taxon>Sphingomonadaceae</taxon>
        <taxon>Parasphingorhabdus</taxon>
    </lineage>
</organism>
<dbReference type="InterPro" id="IPR036278">
    <property type="entry name" value="Sialidase_sf"/>
</dbReference>